<dbReference type="GO" id="GO:0008146">
    <property type="term" value="F:sulfotransferase activity"/>
    <property type="evidence" value="ECO:0007669"/>
    <property type="project" value="InterPro"/>
</dbReference>
<dbReference type="EMBL" id="CAACVG010007239">
    <property type="protein sequence ID" value="VEN44379.1"/>
    <property type="molecule type" value="Genomic_DNA"/>
</dbReference>
<gene>
    <name evidence="6" type="ORF">CALMAC_LOCUS7201</name>
</gene>
<dbReference type="Proteomes" id="UP000410492">
    <property type="component" value="Unassembled WGS sequence"/>
</dbReference>
<dbReference type="SUPFAM" id="SSF52540">
    <property type="entry name" value="P-loop containing nucleoside triphosphate hydrolases"/>
    <property type="match status" value="1"/>
</dbReference>
<evidence type="ECO:0000256" key="2">
    <source>
        <dbReference type="ARBA" id="ARBA00022771"/>
    </source>
</evidence>
<evidence type="ECO:0000313" key="7">
    <source>
        <dbReference type="Proteomes" id="UP000410492"/>
    </source>
</evidence>
<accession>A0A653C9Q4</accession>
<feature type="domain" description="PHD-type" evidence="5">
    <location>
        <begin position="10"/>
        <end position="65"/>
    </location>
</feature>
<organism evidence="6 7">
    <name type="scientific">Callosobruchus maculatus</name>
    <name type="common">Southern cowpea weevil</name>
    <name type="synonym">Pulse bruchid</name>
    <dbReference type="NCBI Taxonomy" id="64391"/>
    <lineage>
        <taxon>Eukaryota</taxon>
        <taxon>Metazoa</taxon>
        <taxon>Ecdysozoa</taxon>
        <taxon>Arthropoda</taxon>
        <taxon>Hexapoda</taxon>
        <taxon>Insecta</taxon>
        <taxon>Pterygota</taxon>
        <taxon>Neoptera</taxon>
        <taxon>Endopterygota</taxon>
        <taxon>Coleoptera</taxon>
        <taxon>Polyphaga</taxon>
        <taxon>Cucujiformia</taxon>
        <taxon>Chrysomeloidea</taxon>
        <taxon>Chrysomelidae</taxon>
        <taxon>Bruchinae</taxon>
        <taxon>Bruchini</taxon>
        <taxon>Callosobruchus</taxon>
    </lineage>
</organism>
<dbReference type="PROSITE" id="PS50016">
    <property type="entry name" value="ZF_PHD_2"/>
    <property type="match status" value="1"/>
</dbReference>
<dbReference type="InterPro" id="IPR027417">
    <property type="entry name" value="P-loop_NTPase"/>
</dbReference>
<evidence type="ECO:0000256" key="3">
    <source>
        <dbReference type="ARBA" id="ARBA00022833"/>
    </source>
</evidence>
<keyword evidence="1" id="KW-0479">Metal-binding</keyword>
<evidence type="ECO:0000259" key="5">
    <source>
        <dbReference type="PROSITE" id="PS50016"/>
    </source>
</evidence>
<dbReference type="InterPro" id="IPR000863">
    <property type="entry name" value="Sulfotransferase_dom"/>
</dbReference>
<dbReference type="Gene3D" id="3.40.50.300">
    <property type="entry name" value="P-loop containing nucleotide triphosphate hydrolases"/>
    <property type="match status" value="1"/>
</dbReference>
<name>A0A653C9Q4_CALMS</name>
<dbReference type="InterPro" id="IPR019786">
    <property type="entry name" value="Zinc_finger_PHD-type_CS"/>
</dbReference>
<proteinExistence type="predicted"/>
<dbReference type="OrthoDB" id="205623at2759"/>
<dbReference type="AlphaFoldDB" id="A0A653C9Q4"/>
<keyword evidence="2 4" id="KW-0863">Zinc-finger</keyword>
<evidence type="ECO:0000256" key="1">
    <source>
        <dbReference type="ARBA" id="ARBA00022723"/>
    </source>
</evidence>
<dbReference type="InterPro" id="IPR019787">
    <property type="entry name" value="Znf_PHD-finger"/>
</dbReference>
<dbReference type="Pfam" id="PF00685">
    <property type="entry name" value="Sulfotransfer_1"/>
    <property type="match status" value="1"/>
</dbReference>
<keyword evidence="3" id="KW-0862">Zinc</keyword>
<keyword evidence="7" id="KW-1185">Reference proteome</keyword>
<sequence length="397" mass="45253">MSRKKPPDIEKKCEICEEDIRKGSAKVNCKNPECEIVLHQKCFLAAAKAIKIDSCDWMCKNCCDDSTTSTVIHNDDDVVKELEFMKNEVRLLSQMVNDLAVSNKLLLEKMDQFTNPATSEPVKEVPLTYSQAVKKEDMKKSTAVLIVRSKDEKETNVDVMNNIKGKINPTADKIGVNYTKLIKNGILVNCVDDDSLQKLKGAVTNNFEKKYEILTPKPLRPRLVIPDVEKSVQTKDDFLEYLVQGYFKMPRRKKQVVIDEDDVVVSENMDKILGKFSSEIGNALSKGLEKISVTVVSQIGTTWAQEMVWMIMNNLDFEGAKEDIHFRVPIIELSWNNRSEKKDMPEPFRDSFGFIKKKYESGPVCMKTHLSWALLPSEIQENLKKPKAQHGPRKWCG</sequence>
<dbReference type="PROSITE" id="PS01359">
    <property type="entry name" value="ZF_PHD_1"/>
    <property type="match status" value="1"/>
</dbReference>
<dbReference type="GO" id="GO:0008270">
    <property type="term" value="F:zinc ion binding"/>
    <property type="evidence" value="ECO:0007669"/>
    <property type="project" value="UniProtKB-KW"/>
</dbReference>
<evidence type="ECO:0000313" key="6">
    <source>
        <dbReference type="EMBL" id="VEN44379.1"/>
    </source>
</evidence>
<protein>
    <recommendedName>
        <fullName evidence="5">PHD-type domain-containing protein</fullName>
    </recommendedName>
</protein>
<evidence type="ECO:0000256" key="4">
    <source>
        <dbReference type="PROSITE-ProRule" id="PRU00146"/>
    </source>
</evidence>
<reference evidence="6 7" key="1">
    <citation type="submission" date="2019-01" db="EMBL/GenBank/DDBJ databases">
        <authorList>
            <person name="Sayadi A."/>
        </authorList>
    </citation>
    <scope>NUCLEOTIDE SEQUENCE [LARGE SCALE GENOMIC DNA]</scope>
</reference>